<dbReference type="AlphaFoldDB" id="A0A2H3CVU9"/>
<sequence>MLVFRDLKERSAITNICLSSFRPIAAEVALSLRIDVPTLHVAGATPKRRYSSFIITQRKYGLTTWLAPCNRWIFLFATSSMPMPPCHGHGAVTRGWLSKQKGGQASIALRRFGTSRRD</sequence>
<reference evidence="2" key="1">
    <citation type="journal article" date="2017" name="Nat. Ecol. Evol.">
        <title>Genome expansion and lineage-specific genetic innovations in the forest pathogenic fungi Armillaria.</title>
        <authorList>
            <person name="Sipos G."/>
            <person name="Prasanna A.N."/>
            <person name="Walter M.C."/>
            <person name="O'Connor E."/>
            <person name="Balint B."/>
            <person name="Krizsan K."/>
            <person name="Kiss B."/>
            <person name="Hess J."/>
            <person name="Varga T."/>
            <person name="Slot J."/>
            <person name="Riley R."/>
            <person name="Boka B."/>
            <person name="Rigling D."/>
            <person name="Barry K."/>
            <person name="Lee J."/>
            <person name="Mihaltcheva S."/>
            <person name="LaButti K."/>
            <person name="Lipzen A."/>
            <person name="Waldron R."/>
            <person name="Moloney N.M."/>
            <person name="Sperisen C."/>
            <person name="Kredics L."/>
            <person name="Vagvoelgyi C."/>
            <person name="Patrignani A."/>
            <person name="Fitzpatrick D."/>
            <person name="Nagy I."/>
            <person name="Doyle S."/>
            <person name="Anderson J.B."/>
            <person name="Grigoriev I.V."/>
            <person name="Gueldener U."/>
            <person name="Muensterkoetter M."/>
            <person name="Nagy L.G."/>
        </authorList>
    </citation>
    <scope>NUCLEOTIDE SEQUENCE [LARGE SCALE GENOMIC DNA]</scope>
    <source>
        <strain evidence="2">Ar21-2</strain>
    </source>
</reference>
<protein>
    <submittedName>
        <fullName evidence="1">Uncharacterized protein</fullName>
    </submittedName>
</protein>
<dbReference type="Proteomes" id="UP000217790">
    <property type="component" value="Unassembled WGS sequence"/>
</dbReference>
<keyword evidence="2" id="KW-1185">Reference proteome</keyword>
<proteinExistence type="predicted"/>
<name>A0A2H3CVU9_ARMGA</name>
<accession>A0A2H3CVU9</accession>
<gene>
    <name evidence="1" type="ORF">ARMGADRAFT_135665</name>
</gene>
<organism evidence="1 2">
    <name type="scientific">Armillaria gallica</name>
    <name type="common">Bulbous honey fungus</name>
    <name type="synonym">Armillaria bulbosa</name>
    <dbReference type="NCBI Taxonomy" id="47427"/>
    <lineage>
        <taxon>Eukaryota</taxon>
        <taxon>Fungi</taxon>
        <taxon>Dikarya</taxon>
        <taxon>Basidiomycota</taxon>
        <taxon>Agaricomycotina</taxon>
        <taxon>Agaricomycetes</taxon>
        <taxon>Agaricomycetidae</taxon>
        <taxon>Agaricales</taxon>
        <taxon>Marasmiineae</taxon>
        <taxon>Physalacriaceae</taxon>
        <taxon>Armillaria</taxon>
    </lineage>
</organism>
<dbReference type="EMBL" id="KZ293776">
    <property type="protein sequence ID" value="PBK79436.1"/>
    <property type="molecule type" value="Genomic_DNA"/>
</dbReference>
<dbReference type="InParanoid" id="A0A2H3CVU9"/>
<evidence type="ECO:0000313" key="2">
    <source>
        <dbReference type="Proteomes" id="UP000217790"/>
    </source>
</evidence>
<evidence type="ECO:0000313" key="1">
    <source>
        <dbReference type="EMBL" id="PBK79436.1"/>
    </source>
</evidence>